<protein>
    <submittedName>
        <fullName evidence="2">DUF3072 domain-containing protein</fullName>
    </submittedName>
</protein>
<proteinExistence type="predicted"/>
<keyword evidence="3" id="KW-1185">Reference proteome</keyword>
<dbReference type="Proteomes" id="UP001240150">
    <property type="component" value="Chromosome"/>
</dbReference>
<accession>A0ABY8WMP4</accession>
<name>A0ABY8WMP4_9ACTN</name>
<evidence type="ECO:0000256" key="1">
    <source>
        <dbReference type="SAM" id="MobiDB-lite"/>
    </source>
</evidence>
<evidence type="ECO:0000313" key="2">
    <source>
        <dbReference type="EMBL" id="WIM99115.1"/>
    </source>
</evidence>
<dbReference type="Pfam" id="PF11272">
    <property type="entry name" value="DUF3072"/>
    <property type="match status" value="1"/>
</dbReference>
<dbReference type="RefSeq" id="WP_284920554.1">
    <property type="nucleotide sequence ID" value="NZ_CP126980.1"/>
</dbReference>
<organism evidence="2 3">
    <name type="scientific">Actinoplanes oblitus</name>
    <dbReference type="NCBI Taxonomy" id="3040509"/>
    <lineage>
        <taxon>Bacteria</taxon>
        <taxon>Bacillati</taxon>
        <taxon>Actinomycetota</taxon>
        <taxon>Actinomycetes</taxon>
        <taxon>Micromonosporales</taxon>
        <taxon>Micromonosporaceae</taxon>
        <taxon>Actinoplanes</taxon>
    </lineage>
</organism>
<evidence type="ECO:0000313" key="3">
    <source>
        <dbReference type="Proteomes" id="UP001240150"/>
    </source>
</evidence>
<feature type="region of interest" description="Disordered" evidence="1">
    <location>
        <begin position="1"/>
        <end position="21"/>
    </location>
</feature>
<dbReference type="EMBL" id="CP126980">
    <property type="protein sequence ID" value="WIM99115.1"/>
    <property type="molecule type" value="Genomic_DNA"/>
</dbReference>
<dbReference type="InterPro" id="IPR021425">
    <property type="entry name" value="DUF3072"/>
</dbReference>
<sequence>MADNRVKDPQDWTTGDEPATGAQESYLHTLATEAHEDVPDNLTKAEASERIDELQERTGRGK</sequence>
<gene>
    <name evidence="2" type="ORF">ACTOB_002754</name>
</gene>
<feature type="compositionally biased region" description="Basic and acidic residues" evidence="1">
    <location>
        <begin position="1"/>
        <end position="10"/>
    </location>
</feature>
<reference evidence="2 3" key="1">
    <citation type="submission" date="2023-06" db="EMBL/GenBank/DDBJ databases">
        <authorList>
            <person name="Yushchuk O."/>
            <person name="Binda E."/>
            <person name="Ruckert-Reed C."/>
            <person name="Fedorenko V."/>
            <person name="Kalinowski J."/>
            <person name="Marinelli F."/>
        </authorList>
    </citation>
    <scope>NUCLEOTIDE SEQUENCE [LARGE SCALE GENOMIC DNA]</scope>
    <source>
        <strain evidence="2 3">NRRL 3884</strain>
    </source>
</reference>